<evidence type="ECO:0000259" key="7">
    <source>
        <dbReference type="Pfam" id="PF00703"/>
    </source>
</evidence>
<dbReference type="Pfam" id="PF18368">
    <property type="entry name" value="Ig_GlcNase"/>
    <property type="match status" value="1"/>
</dbReference>
<evidence type="ECO:0000259" key="10">
    <source>
        <dbReference type="Pfam" id="PF22666"/>
    </source>
</evidence>
<protein>
    <submittedName>
        <fullName evidence="11">Hydrolase-like protein</fullName>
    </submittedName>
</protein>
<dbReference type="KEGG" id="cthr:CTHT_0049390"/>
<dbReference type="InterPro" id="IPR054593">
    <property type="entry name" value="Beta-mannosidase-like_N2"/>
</dbReference>
<dbReference type="Gene3D" id="2.60.40.10">
    <property type="entry name" value="Immunoglobulins"/>
    <property type="match status" value="3"/>
</dbReference>
<sequence>MKTARSTALLLLLSQLFLHVDATLVSKAGQVAVIPTWDLQSTAVVGNDLGKLSRDRLDTESWYHAPVSKCTLIGCLIEAKVYNETELFFSDNLRKLDENKFLVPWIYRSEFTLQPTPGQHFFLQTNGISSRADIYLNGKKVANSSEQAGSYVGRRYDITDIVRTENVLAIKVYPTDYYRDLALGWVDWNPWPTDNGTGVWRDVEIKQTGPVVLDPLRVVPYLGAPLTLPVKVSLRARLHNLEDRAITIEAVAQVALESGGTKYTRRQLITIPPKSSLDIFFEEFIENPQIWWPRQWGDQPLYIANLTIQTIDGNISDHASATFGLRSVTRQLNAHNDTIFFVNNRPFQVIGAGYTPNMFLRFDPAKWETELRYALDLGLNTIRLEGKNEHPELYNIADRLGMMLLAGWECCDKWEAWDYNPDLAVSPTPVWTDEDYAIAHESMFHETLMMQAHPSVLGFLIGSDYWPDERATSLYLEAARKADFQLPVIGAASKRGFSMQTGPSGMRMDGPYDWVPPNYWTTPDTLGTAAGFASELSAGVGTPGSLSSLEQFLTADDMDDLWRQPNKSLFHMSRAGSPFDTREIYNAALWARWGAPTSLDDYLMKAQLMDYEATRAQFEAFRAHWGDGRVLAQGSKGPATGMIYWMLNNAWPGLHWSLWDYYMRPGGSYFGAKVAGREEHVAFSYATKDVWAMNRALEVPIGQEKRRIEVSVLGVDGKEMFKGTSVFTTKPNWSGRVESLREVLGKVNDTVFLRLILTDEKGKTLSRNIYWLAPEIDVLDWEQSDWYFTPVTKYADFTALNKLEPADITIDAVVDGDGVFVTVENHAMVPAFFIKFDLVDEHGRDVLPLTWDENYVTLWPKEKLTLRAGVVQGRKWEPVQLKAVGKNTEKTIRLKRK</sequence>
<name>G0SB94_CHATD</name>
<dbReference type="HOGENOM" id="CLU_005015_2_4_1"/>
<dbReference type="InterPro" id="IPR008979">
    <property type="entry name" value="Galactose-bd-like_sf"/>
</dbReference>
<feature type="chain" id="PRO_5003409454" evidence="6">
    <location>
        <begin position="23"/>
        <end position="897"/>
    </location>
</feature>
<dbReference type="GeneID" id="18258977"/>
<dbReference type="OMA" id="AWPNLHW"/>
<evidence type="ECO:0000313" key="12">
    <source>
        <dbReference type="Proteomes" id="UP000008066"/>
    </source>
</evidence>
<dbReference type="STRING" id="759272.G0SB94"/>
<dbReference type="PANTHER" id="PTHR43536:SF1">
    <property type="entry name" value="MANNOSYLGLYCOPROTEIN ENDO-BETA-MANNOSIDASE"/>
    <property type="match status" value="1"/>
</dbReference>
<keyword evidence="6" id="KW-0732">Signal</keyword>
<organism evidence="12">
    <name type="scientific">Chaetomium thermophilum (strain DSM 1495 / CBS 144.50 / IMI 039719)</name>
    <name type="common">Thermochaetoides thermophila</name>
    <dbReference type="NCBI Taxonomy" id="759272"/>
    <lineage>
        <taxon>Eukaryota</taxon>
        <taxon>Fungi</taxon>
        <taxon>Dikarya</taxon>
        <taxon>Ascomycota</taxon>
        <taxon>Pezizomycotina</taxon>
        <taxon>Sordariomycetes</taxon>
        <taxon>Sordariomycetidae</taxon>
        <taxon>Sordariales</taxon>
        <taxon>Chaetomiaceae</taxon>
        <taxon>Thermochaetoides</taxon>
    </lineage>
</organism>
<feature type="domain" description="Mannosidase Ig/CBM-like" evidence="8">
    <location>
        <begin position="689"/>
        <end position="774"/>
    </location>
</feature>
<dbReference type="Pfam" id="PF00703">
    <property type="entry name" value="Glyco_hydro_2"/>
    <property type="match status" value="1"/>
</dbReference>
<dbReference type="SUPFAM" id="SSF49785">
    <property type="entry name" value="Galactose-binding domain-like"/>
    <property type="match status" value="1"/>
</dbReference>
<proteinExistence type="inferred from homology"/>
<dbReference type="GO" id="GO:0000272">
    <property type="term" value="P:polysaccharide catabolic process"/>
    <property type="evidence" value="ECO:0007669"/>
    <property type="project" value="UniProtKB-KW"/>
</dbReference>
<dbReference type="Proteomes" id="UP000008066">
    <property type="component" value="Unassembled WGS sequence"/>
</dbReference>
<evidence type="ECO:0000256" key="6">
    <source>
        <dbReference type="SAM" id="SignalP"/>
    </source>
</evidence>
<dbReference type="InterPro" id="IPR036156">
    <property type="entry name" value="Beta-gal/glucu_dom_sf"/>
</dbReference>
<dbReference type="SUPFAM" id="SSF49303">
    <property type="entry name" value="beta-Galactosidase/glucuronidase domain"/>
    <property type="match status" value="3"/>
</dbReference>
<evidence type="ECO:0000256" key="2">
    <source>
        <dbReference type="ARBA" id="ARBA00022801"/>
    </source>
</evidence>
<dbReference type="InterPro" id="IPR013783">
    <property type="entry name" value="Ig-like_fold"/>
</dbReference>
<dbReference type="Gene3D" id="2.60.120.260">
    <property type="entry name" value="Galactose-binding domain-like"/>
    <property type="match status" value="1"/>
</dbReference>
<feature type="domain" description="Exo-beta-D-glucosaminidase Ig-fold" evidence="9">
    <location>
        <begin position="786"/>
        <end position="887"/>
    </location>
</feature>
<dbReference type="EMBL" id="GL988044">
    <property type="protein sequence ID" value="EGS19474.1"/>
    <property type="molecule type" value="Genomic_DNA"/>
</dbReference>
<gene>
    <name evidence="11" type="ORF">CTHT_0049390</name>
</gene>
<feature type="signal peptide" evidence="6">
    <location>
        <begin position="1"/>
        <end position="22"/>
    </location>
</feature>
<keyword evidence="3" id="KW-0119">Carbohydrate metabolism</keyword>
<keyword evidence="5" id="KW-0624">Polysaccharide degradation</keyword>
<reference evidence="11 12" key="1">
    <citation type="journal article" date="2011" name="Cell">
        <title>Insight into structure and assembly of the nuclear pore complex by utilizing the genome of a eukaryotic thermophile.</title>
        <authorList>
            <person name="Amlacher S."/>
            <person name="Sarges P."/>
            <person name="Flemming D."/>
            <person name="van Noort V."/>
            <person name="Kunze R."/>
            <person name="Devos D.P."/>
            <person name="Arumugam M."/>
            <person name="Bork P."/>
            <person name="Hurt E."/>
        </authorList>
    </citation>
    <scope>NUCLEOTIDE SEQUENCE [LARGE SCALE GENOMIC DNA]</scope>
    <source>
        <strain evidence="12">DSM 1495 / CBS 144.50 / IMI 039719</strain>
    </source>
</reference>
<comment type="similarity">
    <text evidence="1">Belongs to the glycosyl hydrolase 2 family.</text>
</comment>
<feature type="domain" description="Glycoside hydrolase family 2 immunoglobulin-like beta-sandwich" evidence="7">
    <location>
        <begin position="230"/>
        <end position="326"/>
    </location>
</feature>
<dbReference type="RefSeq" id="XP_006695296.1">
    <property type="nucleotide sequence ID" value="XM_006695233.1"/>
</dbReference>
<dbReference type="InterPro" id="IPR041351">
    <property type="entry name" value="Ig_GlcNase"/>
</dbReference>
<evidence type="ECO:0000256" key="3">
    <source>
        <dbReference type="ARBA" id="ARBA00023277"/>
    </source>
</evidence>
<dbReference type="Pfam" id="PF17786">
    <property type="entry name" value="Mannosidase_ig"/>
    <property type="match status" value="1"/>
</dbReference>
<feature type="domain" description="Beta-mannosidase-like galactose-binding" evidence="10">
    <location>
        <begin position="59"/>
        <end position="174"/>
    </location>
</feature>
<dbReference type="SUPFAM" id="SSF51445">
    <property type="entry name" value="(Trans)glycosidases"/>
    <property type="match status" value="1"/>
</dbReference>
<evidence type="ECO:0000256" key="4">
    <source>
        <dbReference type="ARBA" id="ARBA00023295"/>
    </source>
</evidence>
<dbReference type="InterPro" id="IPR041447">
    <property type="entry name" value="Mannosidase_ig"/>
</dbReference>
<dbReference type="Gene3D" id="3.20.20.80">
    <property type="entry name" value="Glycosidases"/>
    <property type="match status" value="1"/>
</dbReference>
<evidence type="ECO:0000256" key="1">
    <source>
        <dbReference type="ARBA" id="ARBA00007401"/>
    </source>
</evidence>
<keyword evidence="2 11" id="KW-0378">Hydrolase</keyword>
<dbReference type="AlphaFoldDB" id="G0SB94"/>
<evidence type="ECO:0000259" key="9">
    <source>
        <dbReference type="Pfam" id="PF18368"/>
    </source>
</evidence>
<dbReference type="Pfam" id="PF22666">
    <property type="entry name" value="Glyco_hydro_2_N2"/>
    <property type="match status" value="1"/>
</dbReference>
<keyword evidence="4" id="KW-0326">Glycosidase</keyword>
<accession>G0SB94</accession>
<dbReference type="InterPro" id="IPR043534">
    <property type="entry name" value="EBDG/EBM"/>
</dbReference>
<evidence type="ECO:0000259" key="8">
    <source>
        <dbReference type="Pfam" id="PF17786"/>
    </source>
</evidence>
<evidence type="ECO:0000313" key="11">
    <source>
        <dbReference type="EMBL" id="EGS19474.1"/>
    </source>
</evidence>
<dbReference type="GO" id="GO:0004553">
    <property type="term" value="F:hydrolase activity, hydrolyzing O-glycosyl compounds"/>
    <property type="evidence" value="ECO:0007669"/>
    <property type="project" value="InterPro"/>
</dbReference>
<dbReference type="InterPro" id="IPR017853">
    <property type="entry name" value="GH"/>
</dbReference>
<dbReference type="OrthoDB" id="408532at2759"/>
<dbReference type="InterPro" id="IPR006102">
    <property type="entry name" value="Ig-like_GH2"/>
</dbReference>
<dbReference type="PANTHER" id="PTHR43536">
    <property type="entry name" value="MANNOSYLGLYCOPROTEIN ENDO-BETA-MANNOSIDASE"/>
    <property type="match status" value="1"/>
</dbReference>
<dbReference type="eggNOG" id="KOG2230">
    <property type="taxonomic scope" value="Eukaryota"/>
</dbReference>
<evidence type="ECO:0000256" key="5">
    <source>
        <dbReference type="ARBA" id="ARBA00023326"/>
    </source>
</evidence>
<keyword evidence="12" id="KW-1185">Reference proteome</keyword>